<dbReference type="Pfam" id="PF01841">
    <property type="entry name" value="Transglut_core"/>
    <property type="match status" value="1"/>
</dbReference>
<dbReference type="PANTHER" id="PTHR46333">
    <property type="entry name" value="CYTOKINESIS PROTEIN 3"/>
    <property type="match status" value="1"/>
</dbReference>
<dbReference type="InterPro" id="IPR002931">
    <property type="entry name" value="Transglutaminase-like"/>
</dbReference>
<reference evidence="2 3" key="1">
    <citation type="submission" date="2021-10" db="EMBL/GenBank/DDBJ databases">
        <title>Anaerobic single-cell dispensing facilitates the cultivation of human gut bacteria.</title>
        <authorList>
            <person name="Afrizal A."/>
        </authorList>
    </citation>
    <scope>NUCLEOTIDE SEQUENCE [LARGE SCALE GENOMIC DNA]</scope>
    <source>
        <strain evidence="2 3">CLA-AA-H244</strain>
    </source>
</reference>
<keyword evidence="3" id="KW-1185">Reference proteome</keyword>
<dbReference type="EMBL" id="JAJEQF010000024">
    <property type="protein sequence ID" value="MCC2167997.1"/>
    <property type="molecule type" value="Genomic_DNA"/>
</dbReference>
<dbReference type="Gene3D" id="3.10.620.30">
    <property type="match status" value="1"/>
</dbReference>
<feature type="domain" description="Transglutaminase-like" evidence="1">
    <location>
        <begin position="139"/>
        <end position="200"/>
    </location>
</feature>
<dbReference type="SUPFAM" id="SSF54001">
    <property type="entry name" value="Cysteine proteinases"/>
    <property type="match status" value="1"/>
</dbReference>
<dbReference type="GO" id="GO:0005737">
    <property type="term" value="C:cytoplasm"/>
    <property type="evidence" value="ECO:0007669"/>
    <property type="project" value="TreeGrafter"/>
</dbReference>
<dbReference type="RefSeq" id="WP_308728432.1">
    <property type="nucleotide sequence ID" value="NZ_JAJEQF010000024.1"/>
</dbReference>
<dbReference type="Proteomes" id="UP001199355">
    <property type="component" value="Unassembled WGS sequence"/>
</dbReference>
<evidence type="ECO:0000313" key="2">
    <source>
        <dbReference type="EMBL" id="MCC2167997.1"/>
    </source>
</evidence>
<evidence type="ECO:0000313" key="3">
    <source>
        <dbReference type="Proteomes" id="UP001199355"/>
    </source>
</evidence>
<protein>
    <submittedName>
        <fullName evidence="2">Peptidase</fullName>
    </submittedName>
</protein>
<accession>A0AAE3AYR8</accession>
<dbReference type="InterPro" id="IPR038765">
    <property type="entry name" value="Papain-like_cys_pep_sf"/>
</dbReference>
<name>A0AAE3AYR8_9FIRM</name>
<comment type="caution">
    <text evidence="2">The sequence shown here is derived from an EMBL/GenBank/DDBJ whole genome shotgun (WGS) entry which is preliminary data.</text>
</comment>
<organism evidence="2 3">
    <name type="scientific">Gallintestinimicrobium propionicum</name>
    <dbReference type="NCBI Taxonomy" id="2981770"/>
    <lineage>
        <taxon>Bacteria</taxon>
        <taxon>Bacillati</taxon>
        <taxon>Bacillota</taxon>
        <taxon>Clostridia</taxon>
        <taxon>Lachnospirales</taxon>
        <taxon>Lachnospiraceae</taxon>
        <taxon>Gallintestinimicrobium</taxon>
    </lineage>
</organism>
<proteinExistence type="predicted"/>
<dbReference type="SMART" id="SM00460">
    <property type="entry name" value="TGc"/>
    <property type="match status" value="1"/>
</dbReference>
<dbReference type="AlphaFoldDB" id="A0AAE3AYR8"/>
<dbReference type="InterPro" id="IPR052557">
    <property type="entry name" value="CAP/Cytokinesis_protein"/>
</dbReference>
<gene>
    <name evidence="2" type="ORF">LKD45_09870</name>
</gene>
<dbReference type="PANTHER" id="PTHR46333:SF2">
    <property type="entry name" value="CYTOKINESIS PROTEIN 3"/>
    <property type="match status" value="1"/>
</dbReference>
<sequence>MEEFYYQKMDRQKQAVYHGMLQGVRQLADQIQLPRVDGKELYDIFFQMRLDHPEIFWVVGFSWKYYPDSPNLIFVPEYLFEKGKIKEHQIALTSRVEKLARQAQGLSEWEKEKYVHDFICENVRYDKLKKPYSHEIIGPLGQGVGVCEGIAKAVKVLCDALGLWCMIAICGNNPEKGIKYRHTWNIVRIGGQYYHLDATFDNSLTRGAREDAEYRYDYFNLDDKAMFRDHEPLIAPAPACTDNGHFYYKEKKLSFTKMEEVKKRAQQAVKKGKVLTFHWRGSYLTRDVLREILNVLEDAGKEKSKLPHIYANAAQAVFRVWYSDIDTLTPEVVLEDANEGEKTEKGLKNPE</sequence>
<evidence type="ECO:0000259" key="1">
    <source>
        <dbReference type="SMART" id="SM00460"/>
    </source>
</evidence>